<dbReference type="EMBL" id="JAIWYP010000012">
    <property type="protein sequence ID" value="KAH3723584.1"/>
    <property type="molecule type" value="Genomic_DNA"/>
</dbReference>
<keyword evidence="2" id="KW-1185">Reference proteome</keyword>
<reference evidence="1" key="2">
    <citation type="submission" date="2020-11" db="EMBL/GenBank/DDBJ databases">
        <authorList>
            <person name="McCartney M.A."/>
            <person name="Auch B."/>
            <person name="Kono T."/>
            <person name="Mallez S."/>
            <person name="Becker A."/>
            <person name="Gohl D.M."/>
            <person name="Silverstein K.A.T."/>
            <person name="Koren S."/>
            <person name="Bechman K.B."/>
            <person name="Herman A."/>
            <person name="Abrahante J.E."/>
            <person name="Garbe J."/>
        </authorList>
    </citation>
    <scope>NUCLEOTIDE SEQUENCE</scope>
    <source>
        <strain evidence="1">Duluth1</strain>
        <tissue evidence="1">Whole animal</tissue>
    </source>
</reference>
<proteinExistence type="predicted"/>
<evidence type="ECO:0000313" key="1">
    <source>
        <dbReference type="EMBL" id="KAH3723584.1"/>
    </source>
</evidence>
<dbReference type="AlphaFoldDB" id="A0A9D4CF80"/>
<sequence length="91" mass="10045">MCIIFQTCQRASFGLSCSRIKHRSDSVGLSSTNVVPTSPLSGNLVQPPTWSFRRTSAPRWAPFVVGVVVGLYSHDGQDQVGIKQRLWTCVH</sequence>
<evidence type="ECO:0000313" key="2">
    <source>
        <dbReference type="Proteomes" id="UP000828390"/>
    </source>
</evidence>
<organism evidence="1 2">
    <name type="scientific">Dreissena polymorpha</name>
    <name type="common">Zebra mussel</name>
    <name type="synonym">Mytilus polymorpha</name>
    <dbReference type="NCBI Taxonomy" id="45954"/>
    <lineage>
        <taxon>Eukaryota</taxon>
        <taxon>Metazoa</taxon>
        <taxon>Spiralia</taxon>
        <taxon>Lophotrochozoa</taxon>
        <taxon>Mollusca</taxon>
        <taxon>Bivalvia</taxon>
        <taxon>Autobranchia</taxon>
        <taxon>Heteroconchia</taxon>
        <taxon>Euheterodonta</taxon>
        <taxon>Imparidentia</taxon>
        <taxon>Neoheterodontei</taxon>
        <taxon>Myida</taxon>
        <taxon>Dreissenoidea</taxon>
        <taxon>Dreissenidae</taxon>
        <taxon>Dreissena</taxon>
    </lineage>
</organism>
<dbReference type="Proteomes" id="UP000828390">
    <property type="component" value="Unassembled WGS sequence"/>
</dbReference>
<reference evidence="1" key="1">
    <citation type="journal article" date="2019" name="bioRxiv">
        <title>The Genome of the Zebra Mussel, Dreissena polymorpha: A Resource for Invasive Species Research.</title>
        <authorList>
            <person name="McCartney M.A."/>
            <person name="Auch B."/>
            <person name="Kono T."/>
            <person name="Mallez S."/>
            <person name="Zhang Y."/>
            <person name="Obille A."/>
            <person name="Becker A."/>
            <person name="Abrahante J.E."/>
            <person name="Garbe J."/>
            <person name="Badalamenti J.P."/>
            <person name="Herman A."/>
            <person name="Mangelson H."/>
            <person name="Liachko I."/>
            <person name="Sullivan S."/>
            <person name="Sone E.D."/>
            <person name="Koren S."/>
            <person name="Silverstein K.A.T."/>
            <person name="Beckman K.B."/>
            <person name="Gohl D.M."/>
        </authorList>
    </citation>
    <scope>NUCLEOTIDE SEQUENCE</scope>
    <source>
        <strain evidence="1">Duluth1</strain>
        <tissue evidence="1">Whole animal</tissue>
    </source>
</reference>
<accession>A0A9D4CF80</accession>
<protein>
    <submittedName>
        <fullName evidence="1">Uncharacterized protein</fullName>
    </submittedName>
</protein>
<comment type="caution">
    <text evidence="1">The sequence shown here is derived from an EMBL/GenBank/DDBJ whole genome shotgun (WGS) entry which is preliminary data.</text>
</comment>
<gene>
    <name evidence="1" type="ORF">DPMN_049375</name>
</gene>
<name>A0A9D4CF80_DREPO</name>